<dbReference type="GO" id="GO:0051301">
    <property type="term" value="P:cell division"/>
    <property type="evidence" value="ECO:0007669"/>
    <property type="project" value="UniProtKB-KW"/>
</dbReference>
<evidence type="ECO:0000256" key="1">
    <source>
        <dbReference type="ARBA" id="ARBA00004651"/>
    </source>
</evidence>
<keyword evidence="3" id="KW-1003">Cell membrane</keyword>
<evidence type="ECO:0000259" key="11">
    <source>
        <dbReference type="Pfam" id="PF01618"/>
    </source>
</evidence>
<keyword evidence="5" id="KW-0132">Cell division</keyword>
<dbReference type="InterPro" id="IPR014163">
    <property type="entry name" value="Tol-Pal_TolQ"/>
</dbReference>
<dbReference type="GO" id="GO:0017038">
    <property type="term" value="P:protein import"/>
    <property type="evidence" value="ECO:0007669"/>
    <property type="project" value="TreeGrafter"/>
</dbReference>
<feature type="transmembrane region" description="Helical" evidence="10">
    <location>
        <begin position="20"/>
        <end position="46"/>
    </location>
</feature>
<dbReference type="GO" id="GO:0005886">
    <property type="term" value="C:plasma membrane"/>
    <property type="evidence" value="ECO:0007669"/>
    <property type="project" value="UniProtKB-SubCell"/>
</dbReference>
<comment type="caution">
    <text evidence="12">The sequence shown here is derived from an EMBL/GenBank/DDBJ whole genome shotgun (WGS) entry which is preliminary data.</text>
</comment>
<evidence type="ECO:0000256" key="2">
    <source>
        <dbReference type="ARBA" id="ARBA00010442"/>
    </source>
</evidence>
<evidence type="ECO:0000256" key="5">
    <source>
        <dbReference type="ARBA" id="ARBA00022618"/>
    </source>
</evidence>
<keyword evidence="7 10" id="KW-1133">Transmembrane helix</keyword>
<gene>
    <name evidence="12" type="primary">tolQ</name>
    <name evidence="12" type="ORF">CARN7_0377</name>
</gene>
<evidence type="ECO:0000256" key="10">
    <source>
        <dbReference type="SAM" id="Phobius"/>
    </source>
</evidence>
<keyword evidence="8 10" id="KW-0472">Membrane</keyword>
<name>E6QQW9_9ZZZZ</name>
<reference evidence="12" key="1">
    <citation type="submission" date="2009-10" db="EMBL/GenBank/DDBJ databases">
        <title>Diversity of trophic interactions inside an arsenic-rich microbial ecosystem.</title>
        <authorList>
            <person name="Bertin P.N."/>
            <person name="Heinrich-Salmeron A."/>
            <person name="Pelletier E."/>
            <person name="Goulhen-Chollet F."/>
            <person name="Arsene-Ploetze F."/>
            <person name="Gallien S."/>
            <person name="Calteau A."/>
            <person name="Vallenet D."/>
            <person name="Casiot C."/>
            <person name="Chane-Woon-Ming B."/>
            <person name="Giloteaux L."/>
            <person name="Barakat M."/>
            <person name="Bonnefoy V."/>
            <person name="Bruneel O."/>
            <person name="Chandler M."/>
            <person name="Cleiss J."/>
            <person name="Duran R."/>
            <person name="Elbaz-Poulichet F."/>
            <person name="Fonknechten N."/>
            <person name="Lauga B."/>
            <person name="Mornico D."/>
            <person name="Ortet P."/>
            <person name="Schaeffer C."/>
            <person name="Siguier P."/>
            <person name="Alexander Thil Smith A."/>
            <person name="Van Dorsselaer A."/>
            <person name="Weissenbach J."/>
            <person name="Medigue C."/>
            <person name="Le Paslier D."/>
        </authorList>
    </citation>
    <scope>NUCLEOTIDE SEQUENCE</scope>
</reference>
<dbReference type="EMBL" id="CABR01000043">
    <property type="protein sequence ID" value="CBI09640.1"/>
    <property type="molecule type" value="Genomic_DNA"/>
</dbReference>
<keyword evidence="4" id="KW-0997">Cell inner membrane</keyword>
<keyword evidence="6 10" id="KW-0812">Transmembrane</keyword>
<evidence type="ECO:0000256" key="4">
    <source>
        <dbReference type="ARBA" id="ARBA00022519"/>
    </source>
</evidence>
<feature type="domain" description="MotA/TolQ/ExbB proton channel" evidence="11">
    <location>
        <begin position="83"/>
        <end position="212"/>
    </location>
</feature>
<dbReference type="PANTHER" id="PTHR30625">
    <property type="entry name" value="PROTEIN TOLQ"/>
    <property type="match status" value="1"/>
</dbReference>
<evidence type="ECO:0000256" key="7">
    <source>
        <dbReference type="ARBA" id="ARBA00022989"/>
    </source>
</evidence>
<sequence>MEIGVLQDASLLSLVSGASVAVKMVLGILLGVSLLSWWQIFIKFFVLRQTRHRADKFEQVFWQGGDMNQLAERIAHEGEQSGEMGRIFTAGFREYGKLKNQGGVEPSDVADSTRRAMRASFQRQLDALESNMSYLATVGSVSPYVGLFGTVWGIMNAFRNLSNVGQATLANVAPGIAEALVATAMGLFAAIPAVVAYNHYAREIDQLANRFESFLEEFANILQRQAIKR</sequence>
<feature type="transmembrane region" description="Helical" evidence="10">
    <location>
        <begin position="175"/>
        <end position="197"/>
    </location>
</feature>
<evidence type="ECO:0000256" key="9">
    <source>
        <dbReference type="ARBA" id="ARBA00023306"/>
    </source>
</evidence>
<dbReference type="NCBIfam" id="TIGR02796">
    <property type="entry name" value="tolQ"/>
    <property type="match status" value="1"/>
</dbReference>
<proteinExistence type="inferred from homology"/>
<dbReference type="Pfam" id="PF01618">
    <property type="entry name" value="MotA_ExbB"/>
    <property type="match status" value="1"/>
</dbReference>
<dbReference type="AlphaFoldDB" id="E6QQW9"/>
<dbReference type="PANTHER" id="PTHR30625:SF3">
    <property type="entry name" value="TOL-PAL SYSTEM PROTEIN TOLQ"/>
    <property type="match status" value="1"/>
</dbReference>
<evidence type="ECO:0000313" key="12">
    <source>
        <dbReference type="EMBL" id="CBI09640.1"/>
    </source>
</evidence>
<evidence type="ECO:0000256" key="6">
    <source>
        <dbReference type="ARBA" id="ARBA00022692"/>
    </source>
</evidence>
<comment type="similarity">
    <text evidence="2">Belongs to the ExbB/TolQ family.</text>
</comment>
<dbReference type="InterPro" id="IPR050790">
    <property type="entry name" value="ExbB/TolQ_transport"/>
</dbReference>
<keyword evidence="9" id="KW-0131">Cell cycle</keyword>
<dbReference type="HAMAP" id="MF_02202">
    <property type="entry name" value="TolQ"/>
    <property type="match status" value="1"/>
</dbReference>
<dbReference type="InterPro" id="IPR002898">
    <property type="entry name" value="MotA_ExbB_proton_chnl"/>
</dbReference>
<evidence type="ECO:0000256" key="8">
    <source>
        <dbReference type="ARBA" id="ARBA00023136"/>
    </source>
</evidence>
<accession>E6QQW9</accession>
<comment type="subcellular location">
    <subcellularLocation>
        <location evidence="1">Cell membrane</location>
        <topology evidence="1">Multi-pass membrane protein</topology>
    </subcellularLocation>
</comment>
<protein>
    <submittedName>
        <fullName evidence="12">Protein tolQ</fullName>
    </submittedName>
</protein>
<feature type="transmembrane region" description="Helical" evidence="10">
    <location>
        <begin position="132"/>
        <end position="155"/>
    </location>
</feature>
<evidence type="ECO:0000256" key="3">
    <source>
        <dbReference type="ARBA" id="ARBA00022475"/>
    </source>
</evidence>
<dbReference type="GO" id="GO:0043213">
    <property type="term" value="P:bacteriocin transport"/>
    <property type="evidence" value="ECO:0007669"/>
    <property type="project" value="InterPro"/>
</dbReference>
<organism evidence="12">
    <name type="scientific">mine drainage metagenome</name>
    <dbReference type="NCBI Taxonomy" id="410659"/>
    <lineage>
        <taxon>unclassified sequences</taxon>
        <taxon>metagenomes</taxon>
        <taxon>ecological metagenomes</taxon>
    </lineage>
</organism>